<protein>
    <submittedName>
        <fullName evidence="10">ABC transporter B family member 26</fullName>
    </submittedName>
</protein>
<evidence type="ECO:0000256" key="1">
    <source>
        <dbReference type="ARBA" id="ARBA00004141"/>
    </source>
</evidence>
<keyword evidence="3" id="KW-0547">Nucleotide-binding</keyword>
<dbReference type="SMART" id="SM00382">
    <property type="entry name" value="AAA"/>
    <property type="match status" value="1"/>
</dbReference>
<dbReference type="PROSITE" id="PS50893">
    <property type="entry name" value="ABC_TRANSPORTER_2"/>
    <property type="match status" value="1"/>
</dbReference>
<dbReference type="InterPro" id="IPR027417">
    <property type="entry name" value="P-loop_NTPase"/>
</dbReference>
<evidence type="ECO:0000256" key="7">
    <source>
        <dbReference type="SAM" id="Phobius"/>
    </source>
</evidence>
<dbReference type="GO" id="GO:0005524">
    <property type="term" value="F:ATP binding"/>
    <property type="evidence" value="ECO:0007669"/>
    <property type="project" value="UniProtKB-KW"/>
</dbReference>
<dbReference type="CDD" id="cd18572">
    <property type="entry name" value="ABC_6TM_TAP"/>
    <property type="match status" value="1"/>
</dbReference>
<feature type="transmembrane region" description="Helical" evidence="7">
    <location>
        <begin position="268"/>
        <end position="290"/>
    </location>
</feature>
<dbReference type="InterPro" id="IPR036640">
    <property type="entry name" value="ABC1_TM_sf"/>
</dbReference>
<dbReference type="InterPro" id="IPR011527">
    <property type="entry name" value="ABC1_TM_dom"/>
</dbReference>
<dbReference type="InterPro" id="IPR003439">
    <property type="entry name" value="ABC_transporter-like_ATP-bd"/>
</dbReference>
<evidence type="ECO:0000259" key="9">
    <source>
        <dbReference type="PROSITE" id="PS50929"/>
    </source>
</evidence>
<keyword evidence="4" id="KW-0067">ATP-binding</keyword>
<evidence type="ECO:0000256" key="3">
    <source>
        <dbReference type="ARBA" id="ARBA00022741"/>
    </source>
</evidence>
<sequence>MAILPTIFHSHPNFEWRKTSAIFTPQISPLNINTKLQFPCSITRRRCNFHHSNTINQARSISVSNACKKNQNGCDEIFHIFKRWRDFIPGGNWWNLCDSGQLVDGSPTAANPVTVLNALSKIWALVADQQWVLYTAFGALTVAALSEISIPSILTASIFSAQSCKTTVFCRNSWLLVFLCSTSGICSGLRSGCFAFANTILVKRLRETLYSSLLLQDISFFEIEAVGDLTSRLGTDCQRLSNSVGNDIHLILRNILQGTGAFINLMTLSWPLAVSSLVICSTLSAIFLVYGRYQKKAATLAQRWTASANEVAQETLSSIRTVRAYGTETDELRRFTHGLERLASISTRESIAYGFWNFSFSALFRMTQVFAVLLGGMSIFTGNVSAEQLMKYVFYCEWLIFAAWRVQDSMSSLLQSIGACEKVFQLMNLSPSDQFLSKGLKLEGLKGDIEFENVSFNYSSRKMVPVMKNVNLKIQSNNIIAIVGASGSGKTTLINLLLRLYNPTSGQILIDGIPLRELDIRWLREKIGFVSQEPQIFHTDFKSNIIYGCSRSIRQEEIEWAAKQAYVHEFISSLPSGYYTPIDGNLLSRGQKQRIAIARAILRDPTILVLDEATSALDAESEYYIKKILHSFKKDLNRTVIIIAHRMSTIKAADRILVMDDRQVVKVQLEWDSDSGKKIKWKKRDLIVTAYYNKMRSLWFELDHYQFLDLESAADALKINWMLEGQECRFPVGLNEEFDQVRLLILGKEPLAMLR</sequence>
<evidence type="ECO:0000313" key="11">
    <source>
        <dbReference type="Proteomes" id="UP001604277"/>
    </source>
</evidence>
<evidence type="ECO:0000256" key="6">
    <source>
        <dbReference type="ARBA" id="ARBA00023136"/>
    </source>
</evidence>
<dbReference type="InterPro" id="IPR039421">
    <property type="entry name" value="Type_1_exporter"/>
</dbReference>
<comment type="subcellular location">
    <subcellularLocation>
        <location evidence="1">Membrane</location>
        <topology evidence="1">Multi-pass membrane protein</topology>
    </subcellularLocation>
</comment>
<dbReference type="PROSITE" id="PS50929">
    <property type="entry name" value="ABC_TM1F"/>
    <property type="match status" value="1"/>
</dbReference>
<dbReference type="GO" id="GO:0016020">
    <property type="term" value="C:membrane"/>
    <property type="evidence" value="ECO:0007669"/>
    <property type="project" value="UniProtKB-SubCell"/>
</dbReference>
<dbReference type="PANTHER" id="PTHR43394">
    <property type="entry name" value="ATP-DEPENDENT PERMEASE MDL1, MITOCHONDRIAL"/>
    <property type="match status" value="1"/>
</dbReference>
<name>A0ABD1WS13_9LAMI</name>
<keyword evidence="2 7" id="KW-0812">Transmembrane</keyword>
<comment type="caution">
    <text evidence="10">The sequence shown here is derived from an EMBL/GenBank/DDBJ whole genome shotgun (WGS) entry which is preliminary data.</text>
</comment>
<feature type="transmembrane region" description="Helical" evidence="7">
    <location>
        <begin position="351"/>
        <end position="377"/>
    </location>
</feature>
<organism evidence="10 11">
    <name type="scientific">Forsythia ovata</name>
    <dbReference type="NCBI Taxonomy" id="205694"/>
    <lineage>
        <taxon>Eukaryota</taxon>
        <taxon>Viridiplantae</taxon>
        <taxon>Streptophyta</taxon>
        <taxon>Embryophyta</taxon>
        <taxon>Tracheophyta</taxon>
        <taxon>Spermatophyta</taxon>
        <taxon>Magnoliopsida</taxon>
        <taxon>eudicotyledons</taxon>
        <taxon>Gunneridae</taxon>
        <taxon>Pentapetalae</taxon>
        <taxon>asterids</taxon>
        <taxon>lamiids</taxon>
        <taxon>Lamiales</taxon>
        <taxon>Oleaceae</taxon>
        <taxon>Forsythieae</taxon>
        <taxon>Forsythia</taxon>
    </lineage>
</organism>
<feature type="domain" description="ABC transmembrane type-1" evidence="9">
    <location>
        <begin position="136"/>
        <end position="415"/>
    </location>
</feature>
<dbReference type="Gene3D" id="3.40.50.300">
    <property type="entry name" value="P-loop containing nucleotide triphosphate hydrolases"/>
    <property type="match status" value="1"/>
</dbReference>
<gene>
    <name evidence="10" type="ORF">Fot_06115</name>
</gene>
<dbReference type="Pfam" id="PF00664">
    <property type="entry name" value="ABC_membrane"/>
    <property type="match status" value="1"/>
</dbReference>
<accession>A0ABD1WS13</accession>
<dbReference type="SUPFAM" id="SSF52540">
    <property type="entry name" value="P-loop containing nucleoside triphosphate hydrolases"/>
    <property type="match status" value="1"/>
</dbReference>
<evidence type="ECO:0000256" key="2">
    <source>
        <dbReference type="ARBA" id="ARBA00022692"/>
    </source>
</evidence>
<proteinExistence type="predicted"/>
<dbReference type="FunFam" id="3.40.50.300:FF:000218">
    <property type="entry name" value="Multidrug ABC transporter ATP-binding protein"/>
    <property type="match status" value="1"/>
</dbReference>
<evidence type="ECO:0000256" key="5">
    <source>
        <dbReference type="ARBA" id="ARBA00022989"/>
    </source>
</evidence>
<evidence type="ECO:0000256" key="4">
    <source>
        <dbReference type="ARBA" id="ARBA00022840"/>
    </source>
</evidence>
<dbReference type="PANTHER" id="PTHR43394:SF19">
    <property type="entry name" value="ABC TRANSPORTER B FAMILY"/>
    <property type="match status" value="1"/>
</dbReference>
<evidence type="ECO:0000313" key="10">
    <source>
        <dbReference type="EMBL" id="KAL2552496.1"/>
    </source>
</evidence>
<evidence type="ECO:0000259" key="8">
    <source>
        <dbReference type="PROSITE" id="PS50893"/>
    </source>
</evidence>
<dbReference type="Pfam" id="PF00005">
    <property type="entry name" value="ABC_tran"/>
    <property type="match status" value="1"/>
</dbReference>
<reference evidence="11" key="1">
    <citation type="submission" date="2024-07" db="EMBL/GenBank/DDBJ databases">
        <title>Two chromosome-level genome assemblies of Korean endemic species Abeliophyllum distichum and Forsythia ovata (Oleaceae).</title>
        <authorList>
            <person name="Jang H."/>
        </authorList>
    </citation>
    <scope>NUCLEOTIDE SEQUENCE [LARGE SCALE GENOMIC DNA]</scope>
</reference>
<dbReference type="EMBL" id="JBFOLJ010000002">
    <property type="protein sequence ID" value="KAL2552496.1"/>
    <property type="molecule type" value="Genomic_DNA"/>
</dbReference>
<feature type="domain" description="ABC transporter" evidence="8">
    <location>
        <begin position="449"/>
        <end position="686"/>
    </location>
</feature>
<dbReference type="AlphaFoldDB" id="A0ABD1WS13"/>
<keyword evidence="11" id="KW-1185">Reference proteome</keyword>
<dbReference type="SUPFAM" id="SSF90123">
    <property type="entry name" value="ABC transporter transmembrane region"/>
    <property type="match status" value="1"/>
</dbReference>
<dbReference type="Gene3D" id="1.20.1560.10">
    <property type="entry name" value="ABC transporter type 1, transmembrane domain"/>
    <property type="match status" value="1"/>
</dbReference>
<keyword evidence="6 7" id="KW-0472">Membrane</keyword>
<dbReference type="InterPro" id="IPR003593">
    <property type="entry name" value="AAA+_ATPase"/>
</dbReference>
<keyword evidence="5 7" id="KW-1133">Transmembrane helix</keyword>
<dbReference type="Proteomes" id="UP001604277">
    <property type="component" value="Unassembled WGS sequence"/>
</dbReference>